<dbReference type="InterPro" id="IPR013784">
    <property type="entry name" value="Carb-bd-like_fold"/>
</dbReference>
<feature type="transmembrane region" description="Helical" evidence="10">
    <location>
        <begin position="141"/>
        <end position="159"/>
    </location>
</feature>
<evidence type="ECO:0000256" key="11">
    <source>
        <dbReference type="SAM" id="SignalP"/>
    </source>
</evidence>
<gene>
    <name evidence="13" type="ORF">BT96DRAFT_242326</name>
</gene>
<dbReference type="InterPro" id="IPR039163">
    <property type="entry name" value="EMC7"/>
</dbReference>
<dbReference type="Proteomes" id="UP000799118">
    <property type="component" value="Unassembled WGS sequence"/>
</dbReference>
<dbReference type="Pfam" id="PF09430">
    <property type="entry name" value="EMC7_beta-sandw"/>
    <property type="match status" value="1"/>
</dbReference>
<evidence type="ECO:0000256" key="2">
    <source>
        <dbReference type="ARBA" id="ARBA00008880"/>
    </source>
</evidence>
<evidence type="ECO:0000313" key="14">
    <source>
        <dbReference type="Proteomes" id="UP000799118"/>
    </source>
</evidence>
<dbReference type="SUPFAM" id="SSF49452">
    <property type="entry name" value="Starch-binding domain-like"/>
    <property type="match status" value="1"/>
</dbReference>
<name>A0A6A4IJV8_9AGAR</name>
<dbReference type="EMBL" id="ML769384">
    <property type="protein sequence ID" value="KAE9410901.1"/>
    <property type="molecule type" value="Genomic_DNA"/>
</dbReference>
<dbReference type="GO" id="GO:0000272">
    <property type="term" value="P:polysaccharide catabolic process"/>
    <property type="evidence" value="ECO:0007669"/>
    <property type="project" value="UniProtKB-KW"/>
</dbReference>
<dbReference type="GO" id="GO:0030246">
    <property type="term" value="F:carbohydrate binding"/>
    <property type="evidence" value="ECO:0007669"/>
    <property type="project" value="InterPro"/>
</dbReference>
<feature type="compositionally biased region" description="Polar residues" evidence="9">
    <location>
        <begin position="204"/>
        <end position="221"/>
    </location>
</feature>
<evidence type="ECO:0000256" key="9">
    <source>
        <dbReference type="SAM" id="MobiDB-lite"/>
    </source>
</evidence>
<keyword evidence="6 10" id="KW-0472">Membrane</keyword>
<evidence type="ECO:0000256" key="1">
    <source>
        <dbReference type="ARBA" id="ARBA00004167"/>
    </source>
</evidence>
<evidence type="ECO:0000256" key="10">
    <source>
        <dbReference type="SAM" id="Phobius"/>
    </source>
</evidence>
<evidence type="ECO:0000256" key="6">
    <source>
        <dbReference type="ARBA" id="ARBA00023136"/>
    </source>
</evidence>
<comment type="subcellular location">
    <subcellularLocation>
        <location evidence="1">Membrane</location>
        <topology evidence="1">Single-pass membrane protein</topology>
    </subcellularLocation>
</comment>
<feature type="region of interest" description="Disordered" evidence="9">
    <location>
        <begin position="198"/>
        <end position="229"/>
    </location>
</feature>
<keyword evidence="5 10" id="KW-1133">Transmembrane helix</keyword>
<dbReference type="OrthoDB" id="27095at2759"/>
<feature type="domain" description="ER membrane protein complex subunit 7 beta-sandwich" evidence="12">
    <location>
        <begin position="38"/>
        <end position="144"/>
    </location>
</feature>
<sequence length="229" mass="25139">MFFSLLFLSFLSVCITAIDVKGSIAWNDVCPEYSQLGHSRVVLDNEKFSAGVLKDGSFAIPNVPSGTYLLSVISHDYIFDQLRIDVTSEVVEAHPYVPGTPMNPPSSILLPYPVRLSAQQKFNYFIPLESFNIMGMLKSPMILIMIFGGGLVLGMPYLMKSMDPESLEDFKREQARMSQVQSAVQSGDLKSGFSALMSAASGPDQASSQPSPQNRAQTTNKSRGKGKRR</sequence>
<keyword evidence="7" id="KW-0119">Carbohydrate metabolism</keyword>
<organism evidence="13 14">
    <name type="scientific">Gymnopus androsaceus JB14</name>
    <dbReference type="NCBI Taxonomy" id="1447944"/>
    <lineage>
        <taxon>Eukaryota</taxon>
        <taxon>Fungi</taxon>
        <taxon>Dikarya</taxon>
        <taxon>Basidiomycota</taxon>
        <taxon>Agaricomycotina</taxon>
        <taxon>Agaricomycetes</taxon>
        <taxon>Agaricomycetidae</taxon>
        <taxon>Agaricales</taxon>
        <taxon>Marasmiineae</taxon>
        <taxon>Omphalotaceae</taxon>
        <taxon>Gymnopus</taxon>
    </lineage>
</organism>
<evidence type="ECO:0000259" key="12">
    <source>
        <dbReference type="Pfam" id="PF09430"/>
    </source>
</evidence>
<feature type="signal peptide" evidence="11">
    <location>
        <begin position="1"/>
        <end position="17"/>
    </location>
</feature>
<dbReference type="GO" id="GO:0072546">
    <property type="term" value="C:EMC complex"/>
    <property type="evidence" value="ECO:0007669"/>
    <property type="project" value="TreeGrafter"/>
</dbReference>
<accession>A0A6A4IJV8</accession>
<reference evidence="13" key="1">
    <citation type="journal article" date="2019" name="Environ. Microbiol.">
        <title>Fungal ecological strategies reflected in gene transcription - a case study of two litter decomposers.</title>
        <authorList>
            <person name="Barbi F."/>
            <person name="Kohler A."/>
            <person name="Barry K."/>
            <person name="Baskaran P."/>
            <person name="Daum C."/>
            <person name="Fauchery L."/>
            <person name="Ihrmark K."/>
            <person name="Kuo A."/>
            <person name="LaButti K."/>
            <person name="Lipzen A."/>
            <person name="Morin E."/>
            <person name="Grigoriev I.V."/>
            <person name="Henrissat B."/>
            <person name="Lindahl B."/>
            <person name="Martin F."/>
        </authorList>
    </citation>
    <scope>NUCLEOTIDE SEQUENCE</scope>
    <source>
        <strain evidence="13">JB14</strain>
    </source>
</reference>
<comment type="similarity">
    <text evidence="2">Belongs to the EMC7 family.</text>
</comment>
<evidence type="ECO:0000256" key="3">
    <source>
        <dbReference type="ARBA" id="ARBA00022692"/>
    </source>
</evidence>
<evidence type="ECO:0000256" key="5">
    <source>
        <dbReference type="ARBA" id="ARBA00022989"/>
    </source>
</evidence>
<protein>
    <recommendedName>
        <fullName evidence="12">ER membrane protein complex subunit 7 beta-sandwich domain-containing protein</fullName>
    </recommendedName>
</protein>
<keyword evidence="4 11" id="KW-0732">Signal</keyword>
<keyword evidence="8" id="KW-0624">Polysaccharide degradation</keyword>
<evidence type="ECO:0000256" key="4">
    <source>
        <dbReference type="ARBA" id="ARBA00022729"/>
    </source>
</evidence>
<keyword evidence="3 10" id="KW-0812">Transmembrane</keyword>
<dbReference type="AlphaFoldDB" id="A0A6A4IJV8"/>
<dbReference type="PANTHER" id="PTHR13605:SF4">
    <property type="entry name" value="ER MEMBRANE PROTEIN COMPLEX SUBUNIT 7"/>
    <property type="match status" value="1"/>
</dbReference>
<evidence type="ECO:0000256" key="7">
    <source>
        <dbReference type="ARBA" id="ARBA00023277"/>
    </source>
</evidence>
<dbReference type="InterPro" id="IPR019008">
    <property type="entry name" value="Beta_sandwich_EMC7"/>
</dbReference>
<dbReference type="PANTHER" id="PTHR13605">
    <property type="entry name" value="ER MEMBRANE PROTEIN COMPLEX SUBUNIT 7"/>
    <property type="match status" value="1"/>
</dbReference>
<keyword evidence="14" id="KW-1185">Reference proteome</keyword>
<evidence type="ECO:0000313" key="13">
    <source>
        <dbReference type="EMBL" id="KAE9410901.1"/>
    </source>
</evidence>
<proteinExistence type="inferred from homology"/>
<evidence type="ECO:0000256" key="8">
    <source>
        <dbReference type="ARBA" id="ARBA00023326"/>
    </source>
</evidence>
<feature type="chain" id="PRO_5025612579" description="ER membrane protein complex subunit 7 beta-sandwich domain-containing protein" evidence="11">
    <location>
        <begin position="18"/>
        <end position="229"/>
    </location>
</feature>